<dbReference type="Proteomes" id="UP000007319">
    <property type="component" value="Plasmid AZOBR_p2"/>
</dbReference>
<keyword evidence="3" id="KW-1185">Reference proteome</keyword>
<proteinExistence type="predicted"/>
<evidence type="ECO:0000313" key="3">
    <source>
        <dbReference type="Proteomes" id="UP000007319"/>
    </source>
</evidence>
<sequence>MSGRAAGPLRRRASTLLRTVPDRGRMHAQQLRPRRALAHGTSQLERPPMAVRAARGLTPAPVASRIEHTSLNVPLTCGAPTPDLREGFSGPCGPFRFIRCTNSFANSQRLGIG</sequence>
<protein>
    <submittedName>
        <fullName evidence="2">Uncharacterized protein</fullName>
    </submittedName>
</protein>
<feature type="region of interest" description="Disordered" evidence="1">
    <location>
        <begin position="1"/>
        <end position="47"/>
    </location>
</feature>
<evidence type="ECO:0000313" key="2">
    <source>
        <dbReference type="EMBL" id="CCD01913.1"/>
    </source>
</evidence>
<dbReference type="AlphaFoldDB" id="A0A9P1JXV8"/>
<organism evidence="2 3">
    <name type="scientific">Azospirillum baldaniorum</name>
    <dbReference type="NCBI Taxonomy" id="1064539"/>
    <lineage>
        <taxon>Bacteria</taxon>
        <taxon>Pseudomonadati</taxon>
        <taxon>Pseudomonadota</taxon>
        <taxon>Alphaproteobacteria</taxon>
        <taxon>Rhodospirillales</taxon>
        <taxon>Azospirillaceae</taxon>
        <taxon>Azospirillum</taxon>
    </lineage>
</organism>
<gene>
    <name evidence="2" type="ORF">AZOBR_p270109</name>
</gene>
<evidence type="ECO:0000256" key="1">
    <source>
        <dbReference type="SAM" id="MobiDB-lite"/>
    </source>
</evidence>
<accession>A0A9P1JXV8</accession>
<name>A0A9P1JXV8_9PROT</name>
<dbReference type="EMBL" id="HE577329">
    <property type="protein sequence ID" value="CCD01913.1"/>
    <property type="molecule type" value="Genomic_DNA"/>
</dbReference>
<keyword evidence="2" id="KW-0614">Plasmid</keyword>
<dbReference type="KEGG" id="abs:AZOBR_p270109"/>
<geneLocation type="plasmid" evidence="2 3">
    <name>AZOBR_p2</name>
</geneLocation>
<reference evidence="2 3" key="1">
    <citation type="journal article" date="2011" name="PLoS Genet.">
        <title>Azospirillum genomes reveal transition of bacteria from aquatic to terrestrial environments.</title>
        <authorList>
            <person name="Wisniewski-Dye F."/>
            <person name="Borziak K."/>
            <person name="Khalsa-Moyers G."/>
            <person name="Alexandre G."/>
            <person name="Sukharnikov L.O."/>
            <person name="Wuichet K."/>
            <person name="Hurst G.B."/>
            <person name="McDonald W.H."/>
            <person name="Robertson J.S."/>
            <person name="Barbe V."/>
            <person name="Calteau A."/>
            <person name="Rouy Z."/>
            <person name="Mangenot S."/>
            <person name="Prigent-Combaret C."/>
            <person name="Normand P."/>
            <person name="Boyer M."/>
            <person name="Siguier P."/>
            <person name="Dessaux Y."/>
            <person name="Elmerich C."/>
            <person name="Condemine G."/>
            <person name="Krishnen G."/>
            <person name="Kennedy I."/>
            <person name="Paterson A.H."/>
            <person name="Gonzalez V."/>
            <person name="Mavingui P."/>
            <person name="Zhulin I.B."/>
        </authorList>
    </citation>
    <scope>NUCLEOTIDE SEQUENCE [LARGE SCALE GENOMIC DNA]</scope>
    <source>
        <strain evidence="2 3">Sp245</strain>
    </source>
</reference>